<dbReference type="Proteomes" id="UP000198405">
    <property type="component" value="Unassembled WGS sequence"/>
</dbReference>
<organism evidence="2 3">
    <name type="scientific">Desulfurobacterium atlanticum</name>
    <dbReference type="NCBI Taxonomy" id="240169"/>
    <lineage>
        <taxon>Bacteria</taxon>
        <taxon>Pseudomonadati</taxon>
        <taxon>Aquificota</taxon>
        <taxon>Aquificia</taxon>
        <taxon>Desulfurobacteriales</taxon>
        <taxon>Desulfurobacteriaceae</taxon>
        <taxon>Desulfurobacterium</taxon>
    </lineage>
</organism>
<reference evidence="3" key="1">
    <citation type="submission" date="2017-06" db="EMBL/GenBank/DDBJ databases">
        <authorList>
            <person name="Varghese N."/>
            <person name="Submissions S."/>
        </authorList>
    </citation>
    <scope>NUCLEOTIDE SEQUENCE [LARGE SCALE GENOMIC DNA]</scope>
    <source>
        <strain evidence="3">DSM 15668</strain>
    </source>
</reference>
<dbReference type="Pfam" id="PF10040">
    <property type="entry name" value="CRISPR_Cas6"/>
    <property type="match status" value="1"/>
</dbReference>
<evidence type="ECO:0000313" key="3">
    <source>
        <dbReference type="Proteomes" id="UP000198405"/>
    </source>
</evidence>
<name>A0A238Y5F0_9BACT</name>
<accession>A0A238Y5F0</accession>
<dbReference type="OrthoDB" id="425607at2"/>
<dbReference type="AlphaFoldDB" id="A0A238Y5F0"/>
<protein>
    <submittedName>
        <fullName evidence="2">CRISPR-associated protein, Cas6 family</fullName>
    </submittedName>
</protein>
<feature type="domain" description="CRISPR-associated protein Cas6 C-terminal" evidence="1">
    <location>
        <begin position="134"/>
        <end position="251"/>
    </location>
</feature>
<proteinExistence type="predicted"/>
<evidence type="ECO:0000313" key="2">
    <source>
        <dbReference type="EMBL" id="SNR65883.1"/>
    </source>
</evidence>
<sequence length="258" mass="29928">MPGRIRIGFKAEEKIPLKEITPDRIHGLFFSLLDKKTAELLHEIKGFKPFTLYSPLFFSDSEETTDFIPLEITFLDDELFSKTTTAVILYGNRKELKLGNVVLKVLRGFKIEENDVISFEKLLENSEPNRDLIMDFVSPTTFKRGKFDYPIPVPELIFKSLLKKWNVFSSVKLDYKEFLEKVGRDVHISGCWIKTYKFEFSSLKKITGFKGRVFLFNSSKDENFRKTVQALVNFATFSGVGRKTTMGFGRIKNIKFRI</sequence>
<dbReference type="Gene3D" id="3.30.70.1890">
    <property type="match status" value="1"/>
</dbReference>
<dbReference type="CDD" id="cd21141">
    <property type="entry name" value="Cas6_III-like"/>
    <property type="match status" value="1"/>
</dbReference>
<dbReference type="Gene3D" id="3.30.70.1900">
    <property type="match status" value="1"/>
</dbReference>
<dbReference type="InterPro" id="IPR045747">
    <property type="entry name" value="CRISPR-assoc_prot_Cas6_N_sf"/>
</dbReference>
<gene>
    <name evidence="2" type="ORF">SAMN06265340_10299</name>
</gene>
<dbReference type="EMBL" id="FZOB01000002">
    <property type="protein sequence ID" value="SNR65883.1"/>
    <property type="molecule type" value="Genomic_DNA"/>
</dbReference>
<keyword evidence="3" id="KW-1185">Reference proteome</keyword>
<evidence type="ECO:0000259" key="1">
    <source>
        <dbReference type="Pfam" id="PF10040"/>
    </source>
</evidence>
<dbReference type="RefSeq" id="WP_089322452.1">
    <property type="nucleotide sequence ID" value="NZ_FZOB01000002.1"/>
</dbReference>
<dbReference type="InterPro" id="IPR019267">
    <property type="entry name" value="CRISPR-assoc_Cas6_C"/>
</dbReference>